<protein>
    <recommendedName>
        <fullName evidence="3">Lipoprotein</fullName>
    </recommendedName>
</protein>
<name>A0ABX7NID9_9BACT</name>
<evidence type="ECO:0008006" key="3">
    <source>
        <dbReference type="Google" id="ProtNLM"/>
    </source>
</evidence>
<dbReference type="Proteomes" id="UP000663090">
    <property type="component" value="Chromosome"/>
</dbReference>
<keyword evidence="2" id="KW-1185">Reference proteome</keyword>
<dbReference type="EMBL" id="CP071091">
    <property type="protein sequence ID" value="QSQ18530.1"/>
    <property type="molecule type" value="Genomic_DNA"/>
</dbReference>
<gene>
    <name evidence="1" type="ORF">JY572_35975</name>
</gene>
<evidence type="ECO:0000313" key="1">
    <source>
        <dbReference type="EMBL" id="QSQ18530.1"/>
    </source>
</evidence>
<evidence type="ECO:0000313" key="2">
    <source>
        <dbReference type="Proteomes" id="UP000663090"/>
    </source>
</evidence>
<reference evidence="1 2" key="1">
    <citation type="submission" date="2021-02" db="EMBL/GenBank/DDBJ databases">
        <title>De Novo genome assembly of isolated myxobacteria.</title>
        <authorList>
            <person name="Stevens D.C."/>
        </authorList>
    </citation>
    <scope>NUCLEOTIDE SEQUENCE [LARGE SCALE GENOMIC DNA]</scope>
    <source>
        <strain evidence="1 2">SCHIC003</strain>
    </source>
</reference>
<organism evidence="1 2">
    <name type="scientific">Myxococcus landrumensis</name>
    <dbReference type="NCBI Taxonomy" id="2813577"/>
    <lineage>
        <taxon>Bacteria</taxon>
        <taxon>Pseudomonadati</taxon>
        <taxon>Myxococcota</taxon>
        <taxon>Myxococcia</taxon>
        <taxon>Myxococcales</taxon>
        <taxon>Cystobacterineae</taxon>
        <taxon>Myxococcaceae</taxon>
        <taxon>Myxococcus</taxon>
    </lineage>
</organism>
<sequence length="261" mass="27592">MSGLVLAVVGCREEKSAEPLQALKPAPLPTLATKAAPLEDASGQGPSEAVPVYGEEPPSDALRLVLAGEHVRVGTEMFEPLRPESAARLSERVKGRVVLVVPDADTFLAQTSELFSVLRDSAEAVWLAHPDAPVAYPLVLRDEDGFRAWLSEVAPGKLRIIQRADGFELSTSVGKLPGPDANGPSVPVREGKQDLATLRRGLGLLKGRFKTSEDLCLVPSFGTEVAQAARALSAVFSAPGAPVFETLCLVFPTPRRVGDAG</sequence>
<accession>A0ABX7NID9</accession>
<proteinExistence type="predicted"/>